<evidence type="ECO:0000313" key="2">
    <source>
        <dbReference type="Proteomes" id="UP000323506"/>
    </source>
</evidence>
<dbReference type="Proteomes" id="UP000323506">
    <property type="component" value="Chromosome A04"/>
</dbReference>
<accession>A0A5D2GZF1</accession>
<protein>
    <submittedName>
        <fullName evidence="1">Uncharacterized protein</fullName>
    </submittedName>
</protein>
<dbReference type="AlphaFoldDB" id="A0A5D2GZF1"/>
<keyword evidence="2" id="KW-1185">Reference proteome</keyword>
<name>A0A5D2GZF1_GOSDA</name>
<organism evidence="1 2">
    <name type="scientific">Gossypium darwinii</name>
    <name type="common">Darwin's cotton</name>
    <name type="synonym">Gossypium barbadense var. darwinii</name>
    <dbReference type="NCBI Taxonomy" id="34276"/>
    <lineage>
        <taxon>Eukaryota</taxon>
        <taxon>Viridiplantae</taxon>
        <taxon>Streptophyta</taxon>
        <taxon>Embryophyta</taxon>
        <taxon>Tracheophyta</taxon>
        <taxon>Spermatophyta</taxon>
        <taxon>Magnoliopsida</taxon>
        <taxon>eudicotyledons</taxon>
        <taxon>Gunneridae</taxon>
        <taxon>Pentapetalae</taxon>
        <taxon>rosids</taxon>
        <taxon>malvids</taxon>
        <taxon>Malvales</taxon>
        <taxon>Malvaceae</taxon>
        <taxon>Malvoideae</taxon>
        <taxon>Gossypium</taxon>
    </lineage>
</organism>
<reference evidence="1 2" key="1">
    <citation type="submission" date="2019-06" db="EMBL/GenBank/DDBJ databases">
        <title>WGS assembly of Gossypium darwinii.</title>
        <authorList>
            <person name="Chen Z.J."/>
            <person name="Sreedasyam A."/>
            <person name="Ando A."/>
            <person name="Song Q."/>
            <person name="De L."/>
            <person name="Hulse-Kemp A."/>
            <person name="Ding M."/>
            <person name="Ye W."/>
            <person name="Kirkbride R."/>
            <person name="Jenkins J."/>
            <person name="Plott C."/>
            <person name="Lovell J."/>
            <person name="Lin Y.-M."/>
            <person name="Vaughn R."/>
            <person name="Liu B."/>
            <person name="Li W."/>
            <person name="Simpson S."/>
            <person name="Scheffler B."/>
            <person name="Saski C."/>
            <person name="Grover C."/>
            <person name="Hu G."/>
            <person name="Conover J."/>
            <person name="Carlson J."/>
            <person name="Shu S."/>
            <person name="Boston L."/>
            <person name="Williams M."/>
            <person name="Peterson D."/>
            <person name="Mcgee K."/>
            <person name="Jones D."/>
            <person name="Wendel J."/>
            <person name="Stelly D."/>
            <person name="Grimwood J."/>
            <person name="Schmutz J."/>
        </authorList>
    </citation>
    <scope>NUCLEOTIDE SEQUENCE [LARGE SCALE GENOMIC DNA]</scope>
    <source>
        <strain evidence="1">1808015.09</strain>
    </source>
</reference>
<sequence length="193" mass="21365">MSFRSNKTKNPNLSGEHNSTTSLLNFLFSGLRHQLSLDDHRLILRQNTFSEDFKVPELCHVDHRSGILGGLGFHVLRDKRPELVDVDDGAMELVTEPVEVPHTNLTEITRMVLVEEDPVVVHASSVTATPGVLPVLPDTTVTGAHMAALLAVLLEAGCHFGRLVKIWEKPSVCRRLGWEKIRVRVCGGYMVVG</sequence>
<proteinExistence type="predicted"/>
<dbReference type="EMBL" id="CM017691">
    <property type="protein sequence ID" value="TYH23088.1"/>
    <property type="molecule type" value="Genomic_DNA"/>
</dbReference>
<evidence type="ECO:0000313" key="1">
    <source>
        <dbReference type="EMBL" id="TYH23088.1"/>
    </source>
</evidence>
<gene>
    <name evidence="1" type="ORF">ES288_A04G182500v1</name>
</gene>